<dbReference type="AlphaFoldDB" id="A0A1S9DYC5"/>
<organism evidence="2 3">
    <name type="scientific">Aspergillus oryzae</name>
    <name type="common">Yellow koji mold</name>
    <dbReference type="NCBI Taxonomy" id="5062"/>
    <lineage>
        <taxon>Eukaryota</taxon>
        <taxon>Fungi</taxon>
        <taxon>Dikarya</taxon>
        <taxon>Ascomycota</taxon>
        <taxon>Pezizomycotina</taxon>
        <taxon>Eurotiomycetes</taxon>
        <taxon>Eurotiomycetidae</taxon>
        <taxon>Eurotiales</taxon>
        <taxon>Aspergillaceae</taxon>
        <taxon>Aspergillus</taxon>
        <taxon>Aspergillus subgen. Circumdati</taxon>
    </lineage>
</organism>
<comment type="caution">
    <text evidence="2">The sequence shown here is derived from an EMBL/GenBank/DDBJ whole genome shotgun (WGS) entry which is preliminary data.</text>
</comment>
<dbReference type="InterPro" id="IPR012349">
    <property type="entry name" value="Split_barrel_FMN-bd"/>
</dbReference>
<dbReference type="PANTHER" id="PTHR39336:SF1">
    <property type="entry name" value="PYRIDOXAMINE PHOSPHATE OXIDASE FAMILY PROTEIN (AFU_ORTHOLOGUE AFUA_6G11440)"/>
    <property type="match status" value="1"/>
</dbReference>
<dbReference type="eggNOG" id="ENOG502S0EA">
    <property type="taxonomic scope" value="Eukaryota"/>
</dbReference>
<reference evidence="2 3" key="1">
    <citation type="submission" date="2016-10" db="EMBL/GenBank/DDBJ databases">
        <title>Genome sequencing of Aspergillus oryzae BCC7051.</title>
        <authorList>
            <person name="Thammarongtham C."/>
            <person name="Vorapreeda T."/>
            <person name="Nookaew I."/>
            <person name="Srisuk T."/>
            <person name="Land M."/>
            <person name="Jeennor S."/>
            <person name="Laoteng K."/>
        </authorList>
    </citation>
    <scope>NUCLEOTIDE SEQUENCE [LARGE SCALE GENOMIC DNA]</scope>
    <source>
        <strain evidence="2 3">BCC7051</strain>
    </source>
</reference>
<protein>
    <submittedName>
        <fullName evidence="2">Pyridoxamine 5-phosphate oxidase-related FMN-binding protein</fullName>
    </submittedName>
</protein>
<feature type="domain" description="Pyridoxamine 5'-phosphate oxidase N-terminal" evidence="1">
    <location>
        <begin position="11"/>
        <end position="136"/>
    </location>
</feature>
<sequence length="454" mass="50036">MVQYYESISDDIRDWALRQSVFFVASAPLRGRHVNLSPKGLPDASFAILGPNEAAYVDATGSGNETISHIRENGRITVMFCSFDKTPRILRLFCTGSVIEWNEPEFPQYLERMGGKNVTGARAIIRMDVFKVQTSCGYGVPQLALTHDPETDEVKPYLKDRETMGYWAGKKVSAGQMRAYQQECNSSSLDGLPGLHSALRDNHKSVWRAQLAGWMNRHRDELEMTKTSILLLFVVDTAVSEVDVLVIGAGPTGLGAAKRLQQLNNASWLIVDSIETLGGLASTDATLEGFAGMLSSLTTSTPTTDSTKLCPSQLTGTSIMLEVSESSYKTVNHNTLLADSVQGLINTDLLKPDDEVVSTYVCRFDHGYPTPSLERYGAMTNILIYLQEKNILSQGRFGSWKYGVGNQDHSFMLGVEAVELILFSGFEVTLSNPDFVNSRANTECRLASTKVVRR</sequence>
<dbReference type="Gene3D" id="2.30.110.10">
    <property type="entry name" value="Electron Transport, Fmn-binding Protein, Chain A"/>
    <property type="match status" value="1"/>
</dbReference>
<dbReference type="Pfam" id="PF13450">
    <property type="entry name" value="NAD_binding_8"/>
    <property type="match status" value="1"/>
</dbReference>
<dbReference type="OrthoDB" id="539398at2759"/>
<dbReference type="Gene3D" id="3.50.50.60">
    <property type="entry name" value="FAD/NAD(P)-binding domain"/>
    <property type="match status" value="2"/>
</dbReference>
<evidence type="ECO:0000313" key="3">
    <source>
        <dbReference type="Proteomes" id="UP000190312"/>
    </source>
</evidence>
<evidence type="ECO:0000313" key="2">
    <source>
        <dbReference type="EMBL" id="OOO14058.1"/>
    </source>
</evidence>
<name>A0A1S9DYC5_ASPOZ</name>
<dbReference type="Pfam" id="PF01243">
    <property type="entry name" value="PNPOx_N"/>
    <property type="match status" value="1"/>
</dbReference>
<dbReference type="PANTHER" id="PTHR39336">
    <property type="entry name" value="PYRIDOXAMINE PHOSPHATE OXIDASE FAMILY PROTEIN (AFU_ORTHOLOGUE AFUA_6G11440)"/>
    <property type="match status" value="1"/>
</dbReference>
<proteinExistence type="predicted"/>
<accession>A0A1S9DYC5</accession>
<dbReference type="VEuPathDB" id="FungiDB:AO090023000469"/>
<dbReference type="InterPro" id="IPR011576">
    <property type="entry name" value="Pyridox_Oxase_N"/>
</dbReference>
<dbReference type="VEuPathDB" id="FungiDB:AO090023000468"/>
<evidence type="ECO:0000259" key="1">
    <source>
        <dbReference type="Pfam" id="PF01243"/>
    </source>
</evidence>
<dbReference type="EMBL" id="MKZY01000001">
    <property type="protein sequence ID" value="OOO14058.1"/>
    <property type="molecule type" value="Genomic_DNA"/>
</dbReference>
<dbReference type="SUPFAM" id="SSF51905">
    <property type="entry name" value="FAD/NAD(P)-binding domain"/>
    <property type="match status" value="1"/>
</dbReference>
<dbReference type="VEuPathDB" id="FungiDB:AO090012000855"/>
<dbReference type="Proteomes" id="UP000190312">
    <property type="component" value="Unassembled WGS sequence"/>
</dbReference>
<gene>
    <name evidence="2" type="ORF">OAory_01026530</name>
</gene>
<dbReference type="SUPFAM" id="SSF50475">
    <property type="entry name" value="FMN-binding split barrel"/>
    <property type="match status" value="1"/>
</dbReference>
<dbReference type="InterPro" id="IPR036188">
    <property type="entry name" value="FAD/NAD-bd_sf"/>
</dbReference>